<evidence type="ECO:0000256" key="2">
    <source>
        <dbReference type="ARBA" id="ARBA00022692"/>
    </source>
</evidence>
<keyword evidence="2 6" id="KW-0812">Transmembrane</keyword>
<evidence type="ECO:0000313" key="9">
    <source>
        <dbReference type="Proteomes" id="UP000004245"/>
    </source>
</evidence>
<keyword evidence="9" id="KW-1185">Reference proteome</keyword>
<dbReference type="AlphaFoldDB" id="E9SYC2"/>
<evidence type="ECO:0000256" key="5">
    <source>
        <dbReference type="SAM" id="MobiDB-lite"/>
    </source>
</evidence>
<evidence type="ECO:0000256" key="6">
    <source>
        <dbReference type="SAM" id="Phobius"/>
    </source>
</evidence>
<gene>
    <name evidence="8" type="ORF">HMPREF0724_10924</name>
</gene>
<dbReference type="STRING" id="43767.A6I91_20580"/>
<dbReference type="InterPro" id="IPR010445">
    <property type="entry name" value="LapA_dom"/>
</dbReference>
<dbReference type="EMBL" id="ADNW02000006">
    <property type="protein sequence ID" value="EGD25143.1"/>
    <property type="molecule type" value="Genomic_DNA"/>
</dbReference>
<feature type="transmembrane region" description="Helical" evidence="6">
    <location>
        <begin position="116"/>
        <end position="139"/>
    </location>
</feature>
<sequence>MLPFSHCPAGVSDARAKHHTVGDDRHMAENRREEPEDVPAAPMEPLPSGPVHGRHEGAGGLTPHDRHKLGRTRAATTWTGLVVGIVVAILLLIFILQNLDSVTFELFAWEFSLPAGISLLLAAIAGALIMALAGGVRIIQIRRVAKRAGSVTDDTSPQ</sequence>
<evidence type="ECO:0000259" key="7">
    <source>
        <dbReference type="Pfam" id="PF06305"/>
    </source>
</evidence>
<dbReference type="HOGENOM" id="CLU_134414_1_1_11"/>
<name>E9SYC2_RHOHA</name>
<keyword evidence="3 6" id="KW-1133">Transmembrane helix</keyword>
<comment type="caution">
    <text evidence="8">The sequence shown here is derived from an EMBL/GenBank/DDBJ whole genome shotgun (WGS) entry which is preliminary data.</text>
</comment>
<organism evidence="8 9">
    <name type="scientific">Prescottella equi ATCC 33707</name>
    <dbReference type="NCBI Taxonomy" id="525370"/>
    <lineage>
        <taxon>Bacteria</taxon>
        <taxon>Bacillati</taxon>
        <taxon>Actinomycetota</taxon>
        <taxon>Actinomycetes</taxon>
        <taxon>Mycobacteriales</taxon>
        <taxon>Nocardiaceae</taxon>
        <taxon>Prescottella</taxon>
    </lineage>
</organism>
<accession>E9SYC2</accession>
<keyword evidence="4 6" id="KW-0472">Membrane</keyword>
<evidence type="ECO:0000256" key="1">
    <source>
        <dbReference type="ARBA" id="ARBA00022475"/>
    </source>
</evidence>
<evidence type="ECO:0000313" key="8">
    <source>
        <dbReference type="EMBL" id="EGD25143.1"/>
    </source>
</evidence>
<feature type="region of interest" description="Disordered" evidence="5">
    <location>
        <begin position="1"/>
        <end position="67"/>
    </location>
</feature>
<feature type="compositionally biased region" description="Basic and acidic residues" evidence="5">
    <location>
        <begin position="20"/>
        <end position="34"/>
    </location>
</feature>
<dbReference type="Proteomes" id="UP000004245">
    <property type="component" value="Unassembled WGS sequence"/>
</dbReference>
<evidence type="ECO:0000256" key="4">
    <source>
        <dbReference type="ARBA" id="ARBA00023136"/>
    </source>
</evidence>
<dbReference type="GO" id="GO:0005886">
    <property type="term" value="C:plasma membrane"/>
    <property type="evidence" value="ECO:0007669"/>
    <property type="project" value="InterPro"/>
</dbReference>
<reference evidence="8" key="1">
    <citation type="submission" date="2011-01" db="EMBL/GenBank/DDBJ databases">
        <authorList>
            <person name="Muzny D."/>
            <person name="Qin X."/>
            <person name="Buhay C."/>
            <person name="Dugan-Rocha S."/>
            <person name="Ding Y."/>
            <person name="Chen G."/>
            <person name="Hawes A."/>
            <person name="Holder M."/>
            <person name="Jhangiani S."/>
            <person name="Johnson A."/>
            <person name="Khan Z."/>
            <person name="Li Z."/>
            <person name="Liu W."/>
            <person name="Liu X."/>
            <person name="Perez L."/>
            <person name="Shen H."/>
            <person name="Wang Q."/>
            <person name="Watt J."/>
            <person name="Xi L."/>
            <person name="Xin Y."/>
            <person name="Zhou J."/>
            <person name="Deng J."/>
            <person name="Jiang H."/>
            <person name="Liu Y."/>
            <person name="Qu J."/>
            <person name="Song X.-Z."/>
            <person name="Zhang L."/>
            <person name="Villasana D."/>
            <person name="Johnson A."/>
            <person name="Liu J."/>
            <person name="Liyanage D."/>
            <person name="Lorensuhewa L."/>
            <person name="Robinson T."/>
            <person name="Song A."/>
            <person name="Song B.-B."/>
            <person name="Dinh H."/>
            <person name="Thornton R."/>
            <person name="Coyle M."/>
            <person name="Francisco L."/>
            <person name="Jackson L."/>
            <person name="Javaid M."/>
            <person name="Korchina V."/>
            <person name="Kovar C."/>
            <person name="Mata R."/>
            <person name="Mathew T."/>
            <person name="Ngo R."/>
            <person name="Nguyen L."/>
            <person name="Nguyen N."/>
            <person name="Okwuonu G."/>
            <person name="Ongeri F."/>
            <person name="Pham C."/>
            <person name="Simmons D."/>
            <person name="Wilczek-Boney K."/>
            <person name="Hale W."/>
            <person name="Jakkamsetti A."/>
            <person name="Pham P."/>
            <person name="Ruth R."/>
            <person name="San Lucas F."/>
            <person name="Warren J."/>
            <person name="Zhang J."/>
            <person name="Zhao Z."/>
            <person name="Zhou C."/>
            <person name="Zhu D."/>
            <person name="Lee S."/>
            <person name="Bess C."/>
            <person name="Blankenburg K."/>
            <person name="Forbes L."/>
            <person name="Fu Q."/>
            <person name="Gubbala S."/>
            <person name="Hirani K."/>
            <person name="Jayaseelan J.C."/>
            <person name="Lara F."/>
            <person name="Munidasa M."/>
            <person name="Palculict T."/>
            <person name="Patil S."/>
            <person name="Pu L.-L."/>
            <person name="Saada N."/>
            <person name="Tang L."/>
            <person name="Weissenberger G."/>
            <person name="Zhu Y."/>
            <person name="Hemphill L."/>
            <person name="Shang Y."/>
            <person name="Youmans B."/>
            <person name="Ayvaz T."/>
            <person name="Ross M."/>
            <person name="Santibanez J."/>
            <person name="Aqrawi P."/>
            <person name="Gross S."/>
            <person name="Joshi V."/>
            <person name="Fowler G."/>
            <person name="Nazareth L."/>
            <person name="Reid J."/>
            <person name="Worley K."/>
            <person name="Petrosino J."/>
            <person name="Highlander S."/>
            <person name="Gibbs R."/>
        </authorList>
    </citation>
    <scope>NUCLEOTIDE SEQUENCE [LARGE SCALE GENOMIC DNA]</scope>
    <source>
        <strain evidence="8">ATCC 33707</strain>
    </source>
</reference>
<feature type="domain" description="Lipopolysaccharide assembly protein A" evidence="7">
    <location>
        <begin position="97"/>
        <end position="148"/>
    </location>
</feature>
<dbReference type="Pfam" id="PF06305">
    <property type="entry name" value="LapA_dom"/>
    <property type="match status" value="1"/>
</dbReference>
<keyword evidence="1" id="KW-1003">Cell membrane</keyword>
<proteinExistence type="predicted"/>
<evidence type="ECO:0000256" key="3">
    <source>
        <dbReference type="ARBA" id="ARBA00022989"/>
    </source>
</evidence>
<protein>
    <recommendedName>
        <fullName evidence="7">Lipopolysaccharide assembly protein A domain-containing protein</fullName>
    </recommendedName>
</protein>
<feature type="transmembrane region" description="Helical" evidence="6">
    <location>
        <begin position="75"/>
        <end position="96"/>
    </location>
</feature>